<feature type="domain" description="AAA+ ATPase lid" evidence="1">
    <location>
        <begin position="36"/>
        <end position="121"/>
    </location>
</feature>
<sequence>MRSDEVDVFLEARDTHRADIQRNTIVSDIAIEYSDLDQKQKQSIFMEFLTQLKQKSLIDPTKWESIKSWVEEEGCNKVFNGRQIRNIVSTAMGLTHAEHRKLERKDLSLVAMNTSAFKNALAAQEAVFWNNQLKAMSN</sequence>
<evidence type="ECO:0000259" key="1">
    <source>
        <dbReference type="Pfam" id="PF23232"/>
    </source>
</evidence>
<accession>A0A4Q4TEY1</accession>
<reference evidence="2 3" key="1">
    <citation type="submission" date="2018-06" db="EMBL/GenBank/DDBJ databases">
        <title>Complete Genomes of Monosporascus.</title>
        <authorList>
            <person name="Robinson A.J."/>
            <person name="Natvig D.O."/>
        </authorList>
    </citation>
    <scope>NUCLEOTIDE SEQUENCE [LARGE SCALE GENOMIC DNA]</scope>
    <source>
        <strain evidence="2 3">CBS 110550</strain>
    </source>
</reference>
<keyword evidence="3" id="KW-1185">Reference proteome</keyword>
<comment type="caution">
    <text evidence="2">The sequence shown here is derived from an EMBL/GenBank/DDBJ whole genome shotgun (WGS) entry which is preliminary data.</text>
</comment>
<dbReference type="OrthoDB" id="10042665at2759"/>
<dbReference type="PANTHER" id="PTHR46411">
    <property type="entry name" value="FAMILY ATPASE, PUTATIVE-RELATED"/>
    <property type="match status" value="1"/>
</dbReference>
<dbReference type="PANTHER" id="PTHR46411:SF3">
    <property type="entry name" value="AAA+ ATPASE DOMAIN-CONTAINING PROTEIN"/>
    <property type="match status" value="1"/>
</dbReference>
<name>A0A4Q4TEY1_9PEZI</name>
<dbReference type="AlphaFoldDB" id="A0A4Q4TEY1"/>
<dbReference type="EMBL" id="QJNU01000171">
    <property type="protein sequence ID" value="RYP05376.1"/>
    <property type="molecule type" value="Genomic_DNA"/>
</dbReference>
<dbReference type="InterPro" id="IPR056599">
    <property type="entry name" value="AAA_lid_fung"/>
</dbReference>
<protein>
    <recommendedName>
        <fullName evidence="1">AAA+ ATPase lid domain-containing protein</fullName>
    </recommendedName>
</protein>
<gene>
    <name evidence="2" type="ORF">DL764_003869</name>
</gene>
<evidence type="ECO:0000313" key="3">
    <source>
        <dbReference type="Proteomes" id="UP000293360"/>
    </source>
</evidence>
<dbReference type="Proteomes" id="UP000293360">
    <property type="component" value="Unassembled WGS sequence"/>
</dbReference>
<evidence type="ECO:0000313" key="2">
    <source>
        <dbReference type="EMBL" id="RYP05376.1"/>
    </source>
</evidence>
<proteinExistence type="predicted"/>
<dbReference type="Pfam" id="PF23232">
    <property type="entry name" value="AAA_lid_13"/>
    <property type="match status" value="1"/>
</dbReference>
<dbReference type="STRING" id="155417.A0A4Q4TEY1"/>
<organism evidence="2 3">
    <name type="scientific">Monosporascus ibericus</name>
    <dbReference type="NCBI Taxonomy" id="155417"/>
    <lineage>
        <taxon>Eukaryota</taxon>
        <taxon>Fungi</taxon>
        <taxon>Dikarya</taxon>
        <taxon>Ascomycota</taxon>
        <taxon>Pezizomycotina</taxon>
        <taxon>Sordariomycetes</taxon>
        <taxon>Xylariomycetidae</taxon>
        <taxon>Xylariales</taxon>
        <taxon>Xylariales incertae sedis</taxon>
        <taxon>Monosporascus</taxon>
    </lineage>
</organism>